<feature type="transmembrane region" description="Helical" evidence="1">
    <location>
        <begin position="36"/>
        <end position="55"/>
    </location>
</feature>
<keyword evidence="1" id="KW-0812">Transmembrane</keyword>
<dbReference type="Proteomes" id="UP000885986">
    <property type="component" value="Unassembled WGS sequence"/>
</dbReference>
<accession>A0A7C2X9M9</accession>
<evidence type="ECO:0000256" key="1">
    <source>
        <dbReference type="SAM" id="Phobius"/>
    </source>
</evidence>
<proteinExistence type="predicted"/>
<name>A0A7C2X9M9_9BACT</name>
<gene>
    <name evidence="2" type="ORF">ENN98_02540</name>
</gene>
<keyword evidence="1" id="KW-1133">Transmembrane helix</keyword>
<organism evidence="2">
    <name type="scientific">Desulfurivibrio alkaliphilus</name>
    <dbReference type="NCBI Taxonomy" id="427923"/>
    <lineage>
        <taxon>Bacteria</taxon>
        <taxon>Pseudomonadati</taxon>
        <taxon>Thermodesulfobacteriota</taxon>
        <taxon>Desulfobulbia</taxon>
        <taxon>Desulfobulbales</taxon>
        <taxon>Desulfobulbaceae</taxon>
        <taxon>Desulfurivibrio</taxon>
    </lineage>
</organism>
<dbReference type="EMBL" id="DSDS01000056">
    <property type="protein sequence ID" value="HET97577.1"/>
    <property type="molecule type" value="Genomic_DNA"/>
</dbReference>
<comment type="caution">
    <text evidence="2">The sequence shown here is derived from an EMBL/GenBank/DDBJ whole genome shotgun (WGS) entry which is preliminary data.</text>
</comment>
<evidence type="ECO:0000313" key="2">
    <source>
        <dbReference type="EMBL" id="HET97577.1"/>
    </source>
</evidence>
<protein>
    <submittedName>
        <fullName evidence="2">Uncharacterized protein</fullName>
    </submittedName>
</protein>
<reference evidence="2" key="1">
    <citation type="journal article" date="2020" name="mSystems">
        <title>Genome- and Community-Level Interaction Insights into Carbon Utilization and Element Cycling Functions of Hydrothermarchaeota in Hydrothermal Sediment.</title>
        <authorList>
            <person name="Zhou Z."/>
            <person name="Liu Y."/>
            <person name="Xu W."/>
            <person name="Pan J."/>
            <person name="Luo Z.H."/>
            <person name="Li M."/>
        </authorList>
    </citation>
    <scope>NUCLEOTIDE SEQUENCE [LARGE SCALE GENOMIC DNA]</scope>
    <source>
        <strain evidence="2">SpSt-1224</strain>
    </source>
</reference>
<keyword evidence="1" id="KW-0472">Membrane</keyword>
<sequence length="59" mass="6400">MEELKSSRVTIVDIRMPFGSMVVFMVKWVLASIPAFFILALIGTAVFGVLGAIFGPGMH</sequence>
<dbReference type="AlphaFoldDB" id="A0A7C2X9M9"/>